<dbReference type="EMBL" id="DSUJ01000008">
    <property type="protein sequence ID" value="HFI90951.1"/>
    <property type="molecule type" value="Genomic_DNA"/>
</dbReference>
<name>A0A7V2ZJA5_9BACT</name>
<evidence type="ECO:0000313" key="1">
    <source>
        <dbReference type="EMBL" id="HFI90951.1"/>
    </source>
</evidence>
<gene>
    <name evidence="1" type="ORF">ENS31_05380</name>
</gene>
<proteinExistence type="predicted"/>
<dbReference type="AlphaFoldDB" id="A0A7V2ZJA5"/>
<accession>A0A7V2ZJA5</accession>
<sequence>MAIIKKNILGILQGSLSNLVFRERNGKLVAYTRPIKQKVSKSKSAIAARNRFALTVSLAKEINRNEILSGVWNQSNVKATNAYQKIIKQNSKYTDSNNLTLKNIITPEGIPIKGIDIQYDDSSINVSLDCASLDRKLLDSNKLFCLVYLWNQQEGNTKILSKPQFNLQLFNFTLPELNRSISVNFIIDIKALNKPKHKHGIIYLALTGEKNKKFLWSSTLANKFI</sequence>
<reference evidence="1" key="1">
    <citation type="journal article" date="2020" name="mSystems">
        <title>Genome- and Community-Level Interaction Insights into Carbon Utilization and Element Cycling Functions of Hydrothermarchaeota in Hydrothermal Sediment.</title>
        <authorList>
            <person name="Zhou Z."/>
            <person name="Liu Y."/>
            <person name="Xu W."/>
            <person name="Pan J."/>
            <person name="Luo Z.H."/>
            <person name="Li M."/>
        </authorList>
    </citation>
    <scope>NUCLEOTIDE SEQUENCE [LARGE SCALE GENOMIC DNA]</scope>
    <source>
        <strain evidence="1">SpSt-479</strain>
    </source>
</reference>
<organism evidence="1">
    <name type="scientific">Ignavibacterium album</name>
    <dbReference type="NCBI Taxonomy" id="591197"/>
    <lineage>
        <taxon>Bacteria</taxon>
        <taxon>Pseudomonadati</taxon>
        <taxon>Ignavibacteriota</taxon>
        <taxon>Ignavibacteria</taxon>
        <taxon>Ignavibacteriales</taxon>
        <taxon>Ignavibacteriaceae</taxon>
        <taxon>Ignavibacterium</taxon>
    </lineage>
</organism>
<comment type="caution">
    <text evidence="1">The sequence shown here is derived from an EMBL/GenBank/DDBJ whole genome shotgun (WGS) entry which is preliminary data.</text>
</comment>
<protein>
    <submittedName>
        <fullName evidence="1">Uncharacterized protein</fullName>
    </submittedName>
</protein>